<dbReference type="ExpressionAtlas" id="A0A1D6H4R4">
    <property type="expression patterns" value="baseline and differential"/>
</dbReference>
<dbReference type="GO" id="GO:0008236">
    <property type="term" value="F:serine-type peptidase activity"/>
    <property type="evidence" value="ECO:0007669"/>
    <property type="project" value="InterPro"/>
</dbReference>
<reference evidence="5" key="4">
    <citation type="submission" date="2021-05" db="UniProtKB">
        <authorList>
            <consortium name="EnsemblPlants"/>
        </authorList>
    </citation>
    <scope>IDENTIFICATION</scope>
    <source>
        <strain evidence="5">cv. B73</strain>
    </source>
</reference>
<feature type="domain" description="Dipeptidylpeptidase IV N-terminal" evidence="3">
    <location>
        <begin position="168"/>
        <end position="510"/>
    </location>
</feature>
<dbReference type="GO" id="GO:0008239">
    <property type="term" value="F:dipeptidyl-peptidase activity"/>
    <property type="evidence" value="ECO:0000318"/>
    <property type="project" value="GO_Central"/>
</dbReference>
<dbReference type="PaxDb" id="4577-GRMZM2G174572_P01"/>
<evidence type="ECO:0000259" key="3">
    <source>
        <dbReference type="Pfam" id="PF00930"/>
    </source>
</evidence>
<dbReference type="eggNOG" id="KOG2281">
    <property type="taxonomic scope" value="Eukaryota"/>
</dbReference>
<dbReference type="OMA" id="VTHMTPQ"/>
<reference evidence="4" key="2">
    <citation type="submission" date="2015-12" db="EMBL/GenBank/DDBJ databases">
        <title>Update maize B73 reference genome by single molecule sequencing technologies.</title>
        <authorList>
            <consortium name="Maize Genome Sequencing Project"/>
            <person name="Ware D."/>
        </authorList>
    </citation>
    <scope>NUCLEOTIDE SEQUENCE</scope>
    <source>
        <tissue evidence="4">Seedling</tissue>
    </source>
</reference>
<organism evidence="4">
    <name type="scientific">Zea mays</name>
    <name type="common">Maize</name>
    <dbReference type="NCBI Taxonomy" id="4577"/>
    <lineage>
        <taxon>Eukaryota</taxon>
        <taxon>Viridiplantae</taxon>
        <taxon>Streptophyta</taxon>
        <taxon>Embryophyta</taxon>
        <taxon>Tracheophyta</taxon>
        <taxon>Spermatophyta</taxon>
        <taxon>Magnoliopsida</taxon>
        <taxon>Liliopsida</taxon>
        <taxon>Poales</taxon>
        <taxon>Poaceae</taxon>
        <taxon>PACMAD clade</taxon>
        <taxon>Panicoideae</taxon>
        <taxon>Andropogonodae</taxon>
        <taxon>Andropogoneae</taxon>
        <taxon>Tripsacinae</taxon>
        <taxon>Zea</taxon>
    </lineage>
</organism>
<reference evidence="5" key="3">
    <citation type="submission" date="2019-07" db="EMBL/GenBank/DDBJ databases">
        <authorList>
            <person name="Seetharam A."/>
            <person name="Woodhouse M."/>
            <person name="Cannon E."/>
        </authorList>
    </citation>
    <scope>NUCLEOTIDE SEQUENCE [LARGE SCALE GENOMIC DNA]</scope>
    <source>
        <strain evidence="5">cv. B73</strain>
    </source>
</reference>
<evidence type="ECO:0000313" key="5">
    <source>
        <dbReference type="EnsemblPlants" id="Zm00001eb237090_P001"/>
    </source>
</evidence>
<dbReference type="Gene3D" id="3.40.50.1820">
    <property type="entry name" value="alpha/beta hydrolase"/>
    <property type="match status" value="1"/>
</dbReference>
<dbReference type="STRING" id="4577.A0A1D6H4R4"/>
<dbReference type="AlphaFoldDB" id="A0A1D6H4R4"/>
<dbReference type="Gramene" id="Zm00001eb237090_T001">
    <property type="protein sequence ID" value="Zm00001eb237090_P001"/>
    <property type="gene ID" value="Zm00001eb237090"/>
</dbReference>
<dbReference type="Pfam" id="PF00930">
    <property type="entry name" value="DPPIV_N"/>
    <property type="match status" value="1"/>
</dbReference>
<evidence type="ECO:0007829" key="7">
    <source>
        <dbReference type="PeptideAtlas" id="A0A1D6H4R4"/>
    </source>
</evidence>
<dbReference type="OrthoDB" id="16520at2759"/>
<dbReference type="SMR" id="A0A1D6H4R4"/>
<reference evidence="6" key="1">
    <citation type="journal article" date="2009" name="Science">
        <title>The B73 maize genome: complexity, diversity, and dynamics.</title>
        <authorList>
            <person name="Schnable P.S."/>
            <person name="Ware D."/>
            <person name="Fulton R.S."/>
            <person name="Stein J.C."/>
            <person name="Wei F."/>
            <person name="Pasternak S."/>
            <person name="Liang C."/>
            <person name="Zhang J."/>
            <person name="Fulton L."/>
            <person name="Graves T.A."/>
            <person name="Minx P."/>
            <person name="Reily A.D."/>
            <person name="Courtney L."/>
            <person name="Kruchowski S.S."/>
            <person name="Tomlinson C."/>
            <person name="Strong C."/>
            <person name="Delehaunty K."/>
            <person name="Fronick C."/>
            <person name="Courtney B."/>
            <person name="Rock S.M."/>
            <person name="Belter E."/>
            <person name="Du F."/>
            <person name="Kim K."/>
            <person name="Abbott R.M."/>
            <person name="Cotton M."/>
            <person name="Levy A."/>
            <person name="Marchetto P."/>
            <person name="Ochoa K."/>
            <person name="Jackson S.M."/>
            <person name="Gillam B."/>
            <person name="Chen W."/>
            <person name="Yan L."/>
            <person name="Higginbotham J."/>
            <person name="Cardenas M."/>
            <person name="Waligorski J."/>
            <person name="Applebaum E."/>
            <person name="Phelps L."/>
            <person name="Falcone J."/>
            <person name="Kanchi K."/>
            <person name="Thane T."/>
            <person name="Scimone A."/>
            <person name="Thane N."/>
            <person name="Henke J."/>
            <person name="Wang T."/>
            <person name="Ruppert J."/>
            <person name="Shah N."/>
            <person name="Rotter K."/>
            <person name="Hodges J."/>
            <person name="Ingenthron E."/>
            <person name="Cordes M."/>
            <person name="Kohlberg S."/>
            <person name="Sgro J."/>
            <person name="Delgado B."/>
            <person name="Mead K."/>
            <person name="Chinwalla A."/>
            <person name="Leonard S."/>
            <person name="Crouse K."/>
            <person name="Collura K."/>
            <person name="Kudrna D."/>
            <person name="Currie J."/>
            <person name="He R."/>
            <person name="Angelova A."/>
            <person name="Rajasekar S."/>
            <person name="Mueller T."/>
            <person name="Lomeli R."/>
            <person name="Scara G."/>
            <person name="Ko A."/>
            <person name="Delaney K."/>
            <person name="Wissotski M."/>
            <person name="Lopez G."/>
            <person name="Campos D."/>
            <person name="Braidotti M."/>
            <person name="Ashley E."/>
            <person name="Golser W."/>
            <person name="Kim H."/>
            <person name="Lee S."/>
            <person name="Lin J."/>
            <person name="Dujmic Z."/>
            <person name="Kim W."/>
            <person name="Talag J."/>
            <person name="Zuccolo A."/>
            <person name="Fan C."/>
            <person name="Sebastian A."/>
            <person name="Kramer M."/>
            <person name="Spiegel L."/>
            <person name="Nascimento L."/>
            <person name="Zutavern T."/>
            <person name="Miller B."/>
            <person name="Ambroise C."/>
            <person name="Muller S."/>
            <person name="Spooner W."/>
            <person name="Narechania A."/>
            <person name="Ren L."/>
            <person name="Wei S."/>
            <person name="Kumari S."/>
            <person name="Faga B."/>
            <person name="Levy M.J."/>
            <person name="McMahan L."/>
            <person name="Van Buren P."/>
            <person name="Vaughn M.W."/>
            <person name="Ying K."/>
            <person name="Yeh C.-T."/>
            <person name="Emrich S.J."/>
            <person name="Jia Y."/>
            <person name="Kalyanaraman A."/>
            <person name="Hsia A.-P."/>
            <person name="Barbazuk W.B."/>
            <person name="Baucom R.S."/>
            <person name="Brutnell T.P."/>
            <person name="Carpita N.C."/>
            <person name="Chaparro C."/>
            <person name="Chia J.-M."/>
            <person name="Deragon J.-M."/>
            <person name="Estill J.C."/>
            <person name="Fu Y."/>
            <person name="Jeddeloh J.A."/>
            <person name="Han Y."/>
            <person name="Lee H."/>
            <person name="Li P."/>
            <person name="Lisch D.R."/>
            <person name="Liu S."/>
            <person name="Liu Z."/>
            <person name="Nagel D.H."/>
            <person name="McCann M.C."/>
            <person name="SanMiguel P."/>
            <person name="Myers A.M."/>
            <person name="Nettleton D."/>
            <person name="Nguyen J."/>
            <person name="Penning B.W."/>
            <person name="Ponnala L."/>
            <person name="Schneider K.L."/>
            <person name="Schwartz D.C."/>
            <person name="Sharma A."/>
            <person name="Soderlund C."/>
            <person name="Springer N.M."/>
            <person name="Sun Q."/>
            <person name="Wang H."/>
            <person name="Waterman M."/>
            <person name="Westerman R."/>
            <person name="Wolfgruber T.K."/>
            <person name="Yang L."/>
            <person name="Yu Y."/>
            <person name="Zhang L."/>
            <person name="Zhou S."/>
            <person name="Zhu Q."/>
            <person name="Bennetzen J.L."/>
            <person name="Dawe R.K."/>
            <person name="Jiang J."/>
            <person name="Jiang N."/>
            <person name="Presting G.G."/>
            <person name="Wessler S.R."/>
            <person name="Aluru S."/>
            <person name="Martienssen R.A."/>
            <person name="Clifton S.W."/>
            <person name="McCombie W.R."/>
            <person name="Wing R.A."/>
            <person name="Wilson R.K."/>
        </authorList>
    </citation>
    <scope>NUCLEOTIDE SEQUENCE [LARGE SCALE GENOMIC DNA]</scope>
    <source>
        <strain evidence="6">cv. B73</strain>
    </source>
</reference>
<dbReference type="RefSeq" id="NP_001348390.1">
    <property type="nucleotide sequence ID" value="NM_001361461.1"/>
</dbReference>
<protein>
    <submittedName>
        <fullName evidence="4">Prolyl oligopeptidase family protein</fullName>
    </submittedName>
</protein>
<dbReference type="IntAct" id="A0A1D6H4R4">
    <property type="interactions" value="5"/>
</dbReference>
<dbReference type="Pfam" id="PF00326">
    <property type="entry name" value="Peptidase_S9"/>
    <property type="match status" value="1"/>
</dbReference>
<dbReference type="GO" id="GO:0006508">
    <property type="term" value="P:proteolysis"/>
    <property type="evidence" value="ECO:0000318"/>
    <property type="project" value="GO_Central"/>
</dbReference>
<proteinExistence type="evidence at protein level"/>
<feature type="compositionally biased region" description="Basic and acidic residues" evidence="1">
    <location>
        <begin position="11"/>
        <end position="26"/>
    </location>
</feature>
<dbReference type="PANTHER" id="PTHR11731">
    <property type="entry name" value="PROTEASE FAMILY S9B,C DIPEPTIDYL-PEPTIDASE IV-RELATED"/>
    <property type="match status" value="1"/>
</dbReference>
<dbReference type="SUPFAM" id="SSF82171">
    <property type="entry name" value="DPP6 N-terminal domain-like"/>
    <property type="match status" value="1"/>
</dbReference>
<keyword evidence="6" id="KW-1185">Reference proteome</keyword>
<accession>A0A1D6H4R4</accession>
<dbReference type="InterPro" id="IPR002469">
    <property type="entry name" value="Peptidase_S9B_N"/>
</dbReference>
<feature type="domain" description="Peptidase S9 prolyl oligopeptidase catalytic" evidence="2">
    <location>
        <begin position="597"/>
        <end position="795"/>
    </location>
</feature>
<gene>
    <name evidence="5" type="primary">LOC100381646</name>
    <name evidence="4" type="ORF">ZEAMMB73_Zm00001d015962</name>
</gene>
<dbReference type="PANTHER" id="PTHR11731:SF193">
    <property type="entry name" value="DIPEPTIDYL PEPTIDASE 9"/>
    <property type="match status" value="1"/>
</dbReference>
<dbReference type="EnsemblPlants" id="Zm00001eb237090_T001">
    <property type="protein sequence ID" value="Zm00001eb237090_P001"/>
    <property type="gene ID" value="Zm00001eb237090"/>
</dbReference>
<dbReference type="InterPro" id="IPR050278">
    <property type="entry name" value="Serine_Prot_S9B/DPPIV"/>
</dbReference>
<keyword evidence="7" id="KW-1267">Proteomics identification</keyword>
<evidence type="ECO:0000313" key="4">
    <source>
        <dbReference type="EMBL" id="AQK69814.1"/>
    </source>
</evidence>
<dbReference type="SUPFAM" id="SSF53474">
    <property type="entry name" value="alpha/beta-Hydrolases"/>
    <property type="match status" value="1"/>
</dbReference>
<dbReference type="Proteomes" id="UP000007305">
    <property type="component" value="Chromosome 5"/>
</dbReference>
<evidence type="ECO:0000259" key="2">
    <source>
        <dbReference type="Pfam" id="PF00326"/>
    </source>
</evidence>
<evidence type="ECO:0000313" key="6">
    <source>
        <dbReference type="Proteomes" id="UP000007305"/>
    </source>
</evidence>
<feature type="region of interest" description="Disordered" evidence="1">
    <location>
        <begin position="1"/>
        <end position="26"/>
    </location>
</feature>
<dbReference type="EMBL" id="CM000781">
    <property type="protein sequence ID" value="AQK69814.1"/>
    <property type="molecule type" value="Genomic_DNA"/>
</dbReference>
<dbReference type="InterPro" id="IPR001375">
    <property type="entry name" value="Peptidase_S9_cat"/>
</dbReference>
<dbReference type="KEGG" id="zma:100381646"/>
<dbReference type="FunCoup" id="A0A1D6H4R4">
    <property type="interactions" value="2938"/>
</dbReference>
<sequence length="796" mass="88922">MRSVDAAGAESSDHHNLKKPRLEPRTKMPLADAVAAGDSGGGVDAAAAGADFFGMTVEEIVQHPLPGYGAPAVLSFSPDDRRVAYLYSPDGTLHRKVFTFDTARRCQELLFGPPDGGGLEEGNLSAEERLRRERARERGLGVTRYEWRSRHSGESSRAGIVVPLPSGVYFQDLSGSEPVLKLRSSPTSPIIDPFLSPNGSMIAYVRDDELHTMGFSNGETRQLTYGARENRKVHGLAEYIAQEEMERKVGFWWSPDSKHLAFTEVDSTEIPLYRIMHQGKSSVGPDAQEDHAYPFAGAANVKVRLGVVHSHGGEVTWMDLLCGDPNGPHSDEEYLARVNWMHNSALAVQVLNRSHTKLKLLKFDISTGEREVLLEEQHDVWITLHDCFTPLDKGVNNKHPGGFIWASEKTGFRHLYVHGNDGACLGPLTQGDWMVEHIAGINESNGLIYFTGTLDGPLETNLYHTNLFPDWSLPLQTPKRLTRGTGRHSVILDHQLLKFIDVYDTAKSPPVILLCSLLDGSVIIPLFEQPLTIPPLKKFQQLSPEIVEITAKDGTNLYGALYLPDERKYGPPPYKTLVNVYGGPSVQLVSDSWMCTVDMRAQYLRSKGILVWKMDNRGSARRGLHFEGQLKYNIGRVDAEDQLEGAEWLIKKGLAKPGHIGIYGWSYGGFLSAMCLARFPDTFCCAVSGAPVTAWDGYDTFYTEKYLGLPAEHPDAYEYGSIMYHAKNLKGKLLLIHGMIDENVHFRHTARLINSLMAEGKPYEILLFPDERHMPRRLGDRIYMEERIFGFFERSL</sequence>
<dbReference type="GeneID" id="100381646"/>
<name>A0A1D6H4R4_MAIZE</name>
<dbReference type="InterPro" id="IPR029058">
    <property type="entry name" value="AB_hydrolase_fold"/>
</dbReference>
<evidence type="ECO:0000256" key="1">
    <source>
        <dbReference type="SAM" id="MobiDB-lite"/>
    </source>
</evidence>
<dbReference type="Gene3D" id="2.140.10.30">
    <property type="entry name" value="Dipeptidylpeptidase IV, N-terminal domain"/>
    <property type="match status" value="1"/>
</dbReference>